<dbReference type="EMBL" id="FSRM01000001">
    <property type="protein sequence ID" value="SIN80797.1"/>
    <property type="molecule type" value="Genomic_DNA"/>
</dbReference>
<dbReference type="AlphaFoldDB" id="A0A1N6ED40"/>
<evidence type="ECO:0000313" key="1">
    <source>
        <dbReference type="EMBL" id="SIN80797.1"/>
    </source>
</evidence>
<reference evidence="1 2" key="1">
    <citation type="submission" date="2016-11" db="EMBL/GenBank/DDBJ databases">
        <authorList>
            <person name="Jaros S."/>
            <person name="Januszkiewicz K."/>
            <person name="Wedrychowicz H."/>
        </authorList>
    </citation>
    <scope>NUCLEOTIDE SEQUENCE [LARGE SCALE GENOMIC DNA]</scope>
    <source>
        <strain evidence="1 2">GAS86</strain>
    </source>
</reference>
<evidence type="ECO:0000313" key="2">
    <source>
        <dbReference type="Proteomes" id="UP000184693"/>
    </source>
</evidence>
<name>A0A1N6ED40_9BURK</name>
<dbReference type="RefSeq" id="WP_074262792.1">
    <property type="nucleotide sequence ID" value="NZ_FSRM01000001.1"/>
</dbReference>
<evidence type="ECO:0008006" key="3">
    <source>
        <dbReference type="Google" id="ProtNLM"/>
    </source>
</evidence>
<dbReference type="OrthoDB" id="7597352at2"/>
<gene>
    <name evidence="1" type="ORF">SAMN05444168_0461</name>
</gene>
<organism evidence="1 2">
    <name type="scientific">Paraburkholderia phenazinium</name>
    <dbReference type="NCBI Taxonomy" id="60549"/>
    <lineage>
        <taxon>Bacteria</taxon>
        <taxon>Pseudomonadati</taxon>
        <taxon>Pseudomonadota</taxon>
        <taxon>Betaproteobacteria</taxon>
        <taxon>Burkholderiales</taxon>
        <taxon>Burkholderiaceae</taxon>
        <taxon>Paraburkholderia</taxon>
    </lineage>
</organism>
<dbReference type="CDD" id="cd09854">
    <property type="entry name" value="PIN_VapC-like"/>
    <property type="match status" value="1"/>
</dbReference>
<protein>
    <recommendedName>
        <fullName evidence="3">PIN domain-containing protein</fullName>
    </recommendedName>
</protein>
<sequence length="205" mass="22014">MILFDNDVLLKLATYDLIDEALDALKVAPSQVSVLATAKYSLLPAKNRLLRCKDEQTADRLEAFLKACVIISQDKIAPELVDGLAGIQSLDSGEAVLFAYAATHADSLVVTGDKRAISALMKSEVADKLQGRVMALESVFQVMTAQEVEPVQAKVRANLGADKSLANVFGKSYVASADSVREGLKSYINDMVNKTGGLLWKPPDG</sequence>
<accession>A0A1N6ED40</accession>
<dbReference type="Proteomes" id="UP000184693">
    <property type="component" value="Unassembled WGS sequence"/>
</dbReference>
<proteinExistence type="predicted"/>